<dbReference type="EMBL" id="AC146948">
    <property type="protein sequence ID" value="AAX95174.1"/>
    <property type="molecule type" value="Genomic_DNA"/>
</dbReference>
<dbReference type="AlphaFoldDB" id="Q2R7Y8"/>
<dbReference type="Proteomes" id="UP000000763">
    <property type="component" value="Chromosome 11"/>
</dbReference>
<proteinExistence type="predicted"/>
<reference evidence="2" key="1">
    <citation type="journal article" date="2005" name="Nature">
        <title>The map-based sequence of the rice genome.</title>
        <authorList>
            <consortium name="International rice genome sequencing project (IRGSP)"/>
            <person name="Matsumoto T."/>
            <person name="Wu J."/>
            <person name="Kanamori H."/>
            <person name="Katayose Y."/>
            <person name="Fujisawa M."/>
            <person name="Namiki N."/>
            <person name="Mizuno H."/>
            <person name="Yamamoto K."/>
            <person name="Antonio B.A."/>
            <person name="Baba T."/>
            <person name="Sakata K."/>
            <person name="Nagamura Y."/>
            <person name="Aoki H."/>
            <person name="Arikawa K."/>
            <person name="Arita K."/>
            <person name="Bito T."/>
            <person name="Chiden Y."/>
            <person name="Fujitsuka N."/>
            <person name="Fukunaka R."/>
            <person name="Hamada M."/>
            <person name="Harada C."/>
            <person name="Hayashi A."/>
            <person name="Hijishita S."/>
            <person name="Honda M."/>
            <person name="Hosokawa S."/>
            <person name="Ichikawa Y."/>
            <person name="Idonuma A."/>
            <person name="Iijima M."/>
            <person name="Ikeda M."/>
            <person name="Ikeno M."/>
            <person name="Ito K."/>
            <person name="Ito S."/>
            <person name="Ito T."/>
            <person name="Ito Y."/>
            <person name="Ito Y."/>
            <person name="Iwabuchi A."/>
            <person name="Kamiya K."/>
            <person name="Karasawa W."/>
            <person name="Kurita K."/>
            <person name="Katagiri S."/>
            <person name="Kikuta A."/>
            <person name="Kobayashi H."/>
            <person name="Kobayashi N."/>
            <person name="Machita K."/>
            <person name="Maehara T."/>
            <person name="Masukawa M."/>
            <person name="Mizubayashi T."/>
            <person name="Mukai Y."/>
            <person name="Nagasaki H."/>
            <person name="Nagata Y."/>
            <person name="Naito S."/>
            <person name="Nakashima M."/>
            <person name="Nakama Y."/>
            <person name="Nakamichi Y."/>
            <person name="Nakamura M."/>
            <person name="Meguro A."/>
            <person name="Negishi M."/>
            <person name="Ohta I."/>
            <person name="Ohta T."/>
            <person name="Okamoto M."/>
            <person name="Ono N."/>
            <person name="Saji S."/>
            <person name="Sakaguchi M."/>
            <person name="Sakai K."/>
            <person name="Shibata M."/>
            <person name="Shimokawa T."/>
            <person name="Song J."/>
            <person name="Takazaki Y."/>
            <person name="Terasawa K."/>
            <person name="Tsugane M."/>
            <person name="Tsuji K."/>
            <person name="Ueda S."/>
            <person name="Waki K."/>
            <person name="Yamagata H."/>
            <person name="Yamamoto M."/>
            <person name="Yamamoto S."/>
            <person name="Yamane H."/>
            <person name="Yoshiki S."/>
            <person name="Yoshihara R."/>
            <person name="Yukawa K."/>
            <person name="Zhong H."/>
            <person name="Yano M."/>
            <person name="Yuan Q."/>
            <person name="Ouyang S."/>
            <person name="Liu J."/>
            <person name="Jones K.M."/>
            <person name="Gansberger K."/>
            <person name="Moffat K."/>
            <person name="Hill J."/>
            <person name="Bera J."/>
            <person name="Fadrosh D."/>
            <person name="Jin S."/>
            <person name="Johri S."/>
            <person name="Kim M."/>
            <person name="Overton L."/>
            <person name="Reardon M."/>
            <person name="Tsitrin T."/>
            <person name="Vuong H."/>
            <person name="Weaver B."/>
            <person name="Ciecko A."/>
            <person name="Tallon L."/>
            <person name="Jackson J."/>
            <person name="Pai G."/>
            <person name="Aken S.V."/>
            <person name="Utterback T."/>
            <person name="Reidmuller S."/>
            <person name="Feldblyum T."/>
            <person name="Hsiao J."/>
            <person name="Zismann V."/>
            <person name="Iobst S."/>
            <person name="de Vazeille A.R."/>
            <person name="Buell C.R."/>
            <person name="Ying K."/>
            <person name="Li Y."/>
            <person name="Lu T."/>
            <person name="Huang Y."/>
            <person name="Zhao Q."/>
            <person name="Feng Q."/>
            <person name="Zhang L."/>
            <person name="Zhu J."/>
            <person name="Weng Q."/>
            <person name="Mu J."/>
            <person name="Lu Y."/>
            <person name="Fan D."/>
            <person name="Liu Y."/>
            <person name="Guan J."/>
            <person name="Zhang Y."/>
            <person name="Yu S."/>
            <person name="Liu X."/>
            <person name="Zhang Y."/>
            <person name="Hong G."/>
            <person name="Han B."/>
            <person name="Choisne N."/>
            <person name="Demange N."/>
            <person name="Orjeda G."/>
            <person name="Samain S."/>
            <person name="Cattolico L."/>
            <person name="Pelletier E."/>
            <person name="Couloux A."/>
            <person name="Segurens B."/>
            <person name="Wincker P."/>
            <person name="D'Hont A."/>
            <person name="Scarpelli C."/>
            <person name="Weissenbach J."/>
            <person name="Salanoubat M."/>
            <person name="Quetier F."/>
            <person name="Yu Y."/>
            <person name="Kim H.R."/>
            <person name="Rambo T."/>
            <person name="Currie J."/>
            <person name="Collura K."/>
            <person name="Luo M."/>
            <person name="Yang T."/>
            <person name="Ammiraju J.S.S."/>
            <person name="Engler F."/>
            <person name="Soderlund C."/>
            <person name="Wing R.A."/>
            <person name="Palmer L.E."/>
            <person name="de la Bastide M."/>
            <person name="Spiegel L."/>
            <person name="Nascimento L."/>
            <person name="Zutavern T."/>
            <person name="O'Shaughnessy A."/>
            <person name="Dike S."/>
            <person name="Dedhia N."/>
            <person name="Preston R."/>
            <person name="Balija V."/>
            <person name="McCombie W.R."/>
            <person name="Chow T."/>
            <person name="Chen H."/>
            <person name="Chung M."/>
            <person name="Chen C."/>
            <person name="Shaw J."/>
            <person name="Wu H."/>
            <person name="Hsiao K."/>
            <person name="Chao Y."/>
            <person name="Chu M."/>
            <person name="Cheng C."/>
            <person name="Hour A."/>
            <person name="Lee P."/>
            <person name="Lin S."/>
            <person name="Lin Y."/>
            <person name="Liou J."/>
            <person name="Liu S."/>
            <person name="Hsing Y."/>
            <person name="Raghuvanshi S."/>
            <person name="Mohanty A."/>
            <person name="Bharti A.K."/>
            <person name="Gaur A."/>
            <person name="Gupta V."/>
            <person name="Kumar D."/>
            <person name="Ravi V."/>
            <person name="Vij S."/>
            <person name="Kapur A."/>
            <person name="Khurana P."/>
            <person name="Khurana P."/>
            <person name="Khurana J.P."/>
            <person name="Tyagi A.K."/>
            <person name="Gaikwad K."/>
            <person name="Singh A."/>
            <person name="Dalal V."/>
            <person name="Srivastava S."/>
            <person name="Dixit A."/>
            <person name="Pal A.K."/>
            <person name="Ghazi I.A."/>
            <person name="Yadav M."/>
            <person name="Pandit A."/>
            <person name="Bhargava A."/>
            <person name="Sureshbabu K."/>
            <person name="Batra K."/>
            <person name="Sharma T.R."/>
            <person name="Mohapatra T."/>
            <person name="Singh N.K."/>
            <person name="Messing J."/>
            <person name="Nelson A.B."/>
            <person name="Fuks G."/>
            <person name="Kavchok S."/>
            <person name="Keizer G."/>
            <person name="Linton E."/>
            <person name="Llaca V."/>
            <person name="Song R."/>
            <person name="Tanyolac B."/>
            <person name="Young S."/>
            <person name="Ho-Il K."/>
            <person name="Hahn J.H."/>
            <person name="Sangsakoo G."/>
            <person name="Vanavichit A."/>
            <person name="de Mattos Luiz.A.T."/>
            <person name="Zimmer P.D."/>
            <person name="Malone G."/>
            <person name="Dellagostin O."/>
            <person name="de Oliveira A.C."/>
            <person name="Bevan M."/>
            <person name="Bancroft I."/>
            <person name="Minx P."/>
            <person name="Cordum H."/>
            <person name="Wilson R."/>
            <person name="Cheng Z."/>
            <person name="Jin W."/>
            <person name="Jiang J."/>
            <person name="Leong S.A."/>
            <person name="Iwama H."/>
            <person name="Gojobori T."/>
            <person name="Itoh T."/>
            <person name="Niimura Y."/>
            <person name="Fujii Y."/>
            <person name="Habara T."/>
            <person name="Sakai H."/>
            <person name="Sato Y."/>
            <person name="Wilson G."/>
            <person name="Kumar K."/>
            <person name="McCouch S."/>
            <person name="Juretic N."/>
            <person name="Hoen D."/>
            <person name="Wright S."/>
            <person name="Bruskiewich R."/>
            <person name="Bureau T."/>
            <person name="Miyao A."/>
            <person name="Hirochika H."/>
            <person name="Nishikawa T."/>
            <person name="Kadowaki K."/>
            <person name="Sugiura M."/>
            <person name="Burr B."/>
            <person name="Sasaki T."/>
        </authorList>
    </citation>
    <scope>NUCLEOTIDE SEQUENCE [LARGE SCALE GENOMIC DNA]</scope>
    <source>
        <strain evidence="2">cv. Nipponbare</strain>
    </source>
</reference>
<organism evidence="1 2">
    <name type="scientific">Oryza sativa subsp. japonica</name>
    <name type="common">Rice</name>
    <dbReference type="NCBI Taxonomy" id="39947"/>
    <lineage>
        <taxon>Eukaryota</taxon>
        <taxon>Viridiplantae</taxon>
        <taxon>Streptophyta</taxon>
        <taxon>Embryophyta</taxon>
        <taxon>Tracheophyta</taxon>
        <taxon>Spermatophyta</taxon>
        <taxon>Magnoliopsida</taxon>
        <taxon>Liliopsida</taxon>
        <taxon>Poales</taxon>
        <taxon>Poaceae</taxon>
        <taxon>BOP clade</taxon>
        <taxon>Oryzoideae</taxon>
        <taxon>Oryzeae</taxon>
        <taxon>Oryzinae</taxon>
        <taxon>Oryza</taxon>
        <taxon>Oryza sativa</taxon>
    </lineage>
</organism>
<evidence type="ECO:0000313" key="2">
    <source>
        <dbReference type="Proteomes" id="UP000000763"/>
    </source>
</evidence>
<dbReference type="GO" id="GO:0009959">
    <property type="term" value="P:negative gravitropism"/>
    <property type="evidence" value="ECO:0007669"/>
    <property type="project" value="InterPro"/>
</dbReference>
<name>Q2R7Y8_ORYSJ</name>
<gene>
    <name evidence="1" type="ordered locus">LOC_Os11g14490</name>
</gene>
<protein>
    <submittedName>
        <fullName evidence="1">Uncharacterized protein</fullName>
    </submittedName>
</protein>
<sequence>MRQAGWDLIVHPGVPLCHAGDAKFTLESFITLNMFVGFHQWDFGLSALHDRSSYDRRRFFDEFAELKAAPAAEFLDARSSRWGALDEFPCDGYLSVVHKRMEAVFFGSTAQRGAVASAGARSPTRHGSSSSPRWRATSGYCIASSSRSMAVVQQAI</sequence>
<dbReference type="InterPro" id="IPR040225">
    <property type="entry name" value="GIL1-like"/>
</dbReference>
<dbReference type="PANTHER" id="PTHR31161">
    <property type="entry name" value="PROTEIN GRAVITROPIC IN THE LIGHT 1"/>
    <property type="match status" value="1"/>
</dbReference>
<reference evidence="2" key="2">
    <citation type="journal article" date="2008" name="Nucleic Acids Res.">
        <title>The rice annotation project database (RAP-DB): 2008 update.</title>
        <authorList>
            <consortium name="The rice annotation project (RAP)"/>
        </authorList>
    </citation>
    <scope>GENOME REANNOTATION</scope>
    <source>
        <strain evidence="2">cv. Nipponbare</strain>
    </source>
</reference>
<dbReference type="GO" id="GO:0009639">
    <property type="term" value="P:response to red or far red light"/>
    <property type="evidence" value="ECO:0007669"/>
    <property type="project" value="InterPro"/>
</dbReference>
<accession>Q2R7Y8</accession>
<evidence type="ECO:0000313" key="1">
    <source>
        <dbReference type="EMBL" id="AAX95174.1"/>
    </source>
</evidence>